<keyword evidence="4" id="KW-1185">Reference proteome</keyword>
<dbReference type="Pfam" id="PF02469">
    <property type="entry name" value="Fasciclin"/>
    <property type="match status" value="1"/>
</dbReference>
<dbReference type="SMART" id="SM00554">
    <property type="entry name" value="FAS1"/>
    <property type="match status" value="1"/>
</dbReference>
<evidence type="ECO:0000313" key="3">
    <source>
        <dbReference type="EMBL" id="MBE9214627.1"/>
    </source>
</evidence>
<evidence type="ECO:0000256" key="1">
    <source>
        <dbReference type="SAM" id="MobiDB-lite"/>
    </source>
</evidence>
<dbReference type="FunFam" id="2.30.180.10:FF:000019">
    <property type="entry name" value="Cell surface lipoprotein"/>
    <property type="match status" value="1"/>
</dbReference>
<feature type="domain" description="FAS1" evidence="2">
    <location>
        <begin position="149"/>
        <end position="281"/>
    </location>
</feature>
<feature type="compositionally biased region" description="Pro residues" evidence="1">
    <location>
        <begin position="107"/>
        <end position="133"/>
    </location>
</feature>
<dbReference type="InterPro" id="IPR036378">
    <property type="entry name" value="FAS1_dom_sf"/>
</dbReference>
<protein>
    <submittedName>
        <fullName evidence="3">Fasciclin domain-containing protein</fullName>
    </submittedName>
</protein>
<proteinExistence type="predicted"/>
<dbReference type="PANTHER" id="PTHR10900">
    <property type="entry name" value="PERIOSTIN-RELATED"/>
    <property type="match status" value="1"/>
</dbReference>
<feature type="region of interest" description="Disordered" evidence="1">
    <location>
        <begin position="105"/>
        <end position="149"/>
    </location>
</feature>
<reference evidence="3" key="1">
    <citation type="submission" date="2020-10" db="EMBL/GenBank/DDBJ databases">
        <authorList>
            <person name="Castelo-Branco R."/>
            <person name="Eusebio N."/>
            <person name="Adriana R."/>
            <person name="Vieira A."/>
            <person name="Brugerolle De Fraissinette N."/>
            <person name="Rezende De Castro R."/>
            <person name="Schneider M.P."/>
            <person name="Vasconcelos V."/>
            <person name="Leao P.N."/>
        </authorList>
    </citation>
    <scope>NUCLEOTIDE SEQUENCE</scope>
    <source>
        <strain evidence="3">LEGE 06105</strain>
    </source>
</reference>
<dbReference type="EMBL" id="JADEWL010000066">
    <property type="protein sequence ID" value="MBE9214627.1"/>
    <property type="molecule type" value="Genomic_DNA"/>
</dbReference>
<accession>A0A8J7K2S2</accession>
<name>A0A8J7K2S2_9CYAN</name>
<dbReference type="GO" id="GO:0005615">
    <property type="term" value="C:extracellular space"/>
    <property type="evidence" value="ECO:0007669"/>
    <property type="project" value="TreeGrafter"/>
</dbReference>
<evidence type="ECO:0000259" key="2">
    <source>
        <dbReference type="PROSITE" id="PS50213"/>
    </source>
</evidence>
<dbReference type="RefSeq" id="WP_193922574.1">
    <property type="nucleotide sequence ID" value="NZ_JADEWL010000066.1"/>
</dbReference>
<dbReference type="InterPro" id="IPR050904">
    <property type="entry name" value="Adhesion/Biosynth-related"/>
</dbReference>
<feature type="compositionally biased region" description="Polar residues" evidence="1">
    <location>
        <begin position="67"/>
        <end position="86"/>
    </location>
</feature>
<feature type="compositionally biased region" description="Low complexity" evidence="1">
    <location>
        <begin position="139"/>
        <end position="148"/>
    </location>
</feature>
<dbReference type="Proteomes" id="UP000620559">
    <property type="component" value="Unassembled WGS sequence"/>
</dbReference>
<organism evidence="3 4">
    <name type="scientific">Plectonema cf. radiosum LEGE 06105</name>
    <dbReference type="NCBI Taxonomy" id="945769"/>
    <lineage>
        <taxon>Bacteria</taxon>
        <taxon>Bacillati</taxon>
        <taxon>Cyanobacteriota</taxon>
        <taxon>Cyanophyceae</taxon>
        <taxon>Oscillatoriophycideae</taxon>
        <taxon>Oscillatoriales</taxon>
        <taxon>Microcoleaceae</taxon>
        <taxon>Plectonema</taxon>
    </lineage>
</organism>
<dbReference type="Gene3D" id="2.30.180.10">
    <property type="entry name" value="FAS1 domain"/>
    <property type="match status" value="1"/>
</dbReference>
<dbReference type="SUPFAM" id="SSF82153">
    <property type="entry name" value="FAS1 domain"/>
    <property type="match status" value="1"/>
</dbReference>
<dbReference type="AlphaFoldDB" id="A0A8J7K2S2"/>
<dbReference type="PANTHER" id="PTHR10900:SF77">
    <property type="entry name" value="FI19380P1"/>
    <property type="match status" value="1"/>
</dbReference>
<feature type="region of interest" description="Disordered" evidence="1">
    <location>
        <begin position="67"/>
        <end position="91"/>
    </location>
</feature>
<sequence length="286" mass="29965">MKVYYYSNLLSKLTGIVGVTGVSLLMGLPVRANNALNPSPSVFTEAPYNRSGTVTLNTDTNENQAAIGTQKSSKPSKTLLTQNSGALNPRPSILDECPYNRAACPDRTPPTVPAPAPLPAPIPETTPPLPPTAPDAETEPTQPTTGTENQDIITIAGSNPSFTVLTQALKAAGLEDTLRGEGPFTVFAPSDAAFAKLPQDAVQDLLKPENKEVLVKILTYHVVPGQVLSTDLKSGQVKSVEGGPIVVKVDPATGVQVNDATVVQPDIKASNGVIHVIDNVILPPDL</sequence>
<evidence type="ECO:0000313" key="4">
    <source>
        <dbReference type="Proteomes" id="UP000620559"/>
    </source>
</evidence>
<comment type="caution">
    <text evidence="3">The sequence shown here is derived from an EMBL/GenBank/DDBJ whole genome shotgun (WGS) entry which is preliminary data.</text>
</comment>
<dbReference type="InterPro" id="IPR000782">
    <property type="entry name" value="FAS1_domain"/>
</dbReference>
<dbReference type="PROSITE" id="PS50213">
    <property type="entry name" value="FAS1"/>
    <property type="match status" value="1"/>
</dbReference>
<gene>
    <name evidence="3" type="ORF">IQ247_18470</name>
</gene>